<reference evidence="2" key="1">
    <citation type="journal article" date="2015" name="Nature">
        <title>Complex archaea that bridge the gap between prokaryotes and eukaryotes.</title>
        <authorList>
            <person name="Spang A."/>
            <person name="Saw J.H."/>
            <person name="Jorgensen S.L."/>
            <person name="Zaremba-Niedzwiedzka K."/>
            <person name="Martijn J."/>
            <person name="Lind A.E."/>
            <person name="van Eijk R."/>
            <person name="Schleper C."/>
            <person name="Guy L."/>
            <person name="Ettema T.J."/>
        </authorList>
    </citation>
    <scope>NUCLEOTIDE SEQUENCE</scope>
</reference>
<evidence type="ECO:0000313" key="2">
    <source>
        <dbReference type="EMBL" id="KKK45125.1"/>
    </source>
</evidence>
<dbReference type="PANTHER" id="PTHR38773">
    <property type="entry name" value="PROTEIN SPRT"/>
    <property type="match status" value="1"/>
</dbReference>
<comment type="caution">
    <text evidence="2">The sequence shown here is derived from an EMBL/GenBank/DDBJ whole genome shotgun (WGS) entry which is preliminary data.</text>
</comment>
<dbReference type="EMBL" id="LAZR01070112">
    <property type="protein sequence ID" value="KKK45125.1"/>
    <property type="molecule type" value="Genomic_DNA"/>
</dbReference>
<dbReference type="SMART" id="SM00731">
    <property type="entry name" value="SprT"/>
    <property type="match status" value="1"/>
</dbReference>
<organism evidence="2">
    <name type="scientific">marine sediment metagenome</name>
    <dbReference type="NCBI Taxonomy" id="412755"/>
    <lineage>
        <taxon>unclassified sequences</taxon>
        <taxon>metagenomes</taxon>
        <taxon>ecological metagenomes</taxon>
    </lineage>
</organism>
<gene>
    <name evidence="2" type="ORF">LCGC14_3165970</name>
</gene>
<evidence type="ECO:0000259" key="1">
    <source>
        <dbReference type="SMART" id="SM00731"/>
    </source>
</evidence>
<protein>
    <recommendedName>
        <fullName evidence="1">SprT-like domain-containing protein</fullName>
    </recommendedName>
</protein>
<accession>A0A0F8WAN4</accession>
<dbReference type="GO" id="GO:0006950">
    <property type="term" value="P:response to stress"/>
    <property type="evidence" value="ECO:0007669"/>
    <property type="project" value="UniProtKB-ARBA"/>
</dbReference>
<dbReference type="PANTHER" id="PTHR38773:SF1">
    <property type="entry name" value="PROTEIN SPRT"/>
    <property type="match status" value="1"/>
</dbReference>
<name>A0A0F8WAN4_9ZZZZ</name>
<proteinExistence type="predicted"/>
<dbReference type="Pfam" id="PF10263">
    <property type="entry name" value="SprT-like"/>
    <property type="match status" value="1"/>
</dbReference>
<feature type="domain" description="SprT-like" evidence="1">
    <location>
        <begin position="15"/>
        <end position="174"/>
    </location>
</feature>
<sequence length="175" mass="19969">MTTRVTREMKGRVNAEINRCKEIAENHYDRTFKFPTIVYKKRGVTAGTANSSTHTIDLNSVLLVENGDNFIDGRTGRGTVTHEFAHLVDGIVNTRSRGYGRKRSVHGPSWKHIMRLFGVRNPTRCHSYDVSNARVSRKARHVYSCNSCSETMILGPVRHKKMQRGVSYWKTGCKR</sequence>
<dbReference type="AlphaFoldDB" id="A0A0F8WAN4"/>
<feature type="non-terminal residue" evidence="2">
    <location>
        <position position="175"/>
    </location>
</feature>
<dbReference type="InterPro" id="IPR006640">
    <property type="entry name" value="SprT-like_domain"/>
</dbReference>